<keyword evidence="5" id="KW-0418">Kinase</keyword>
<dbReference type="InterPro" id="IPR004358">
    <property type="entry name" value="Sig_transdc_His_kin-like_C"/>
</dbReference>
<dbReference type="PROSITE" id="PS50112">
    <property type="entry name" value="PAS"/>
    <property type="match status" value="2"/>
</dbReference>
<dbReference type="InterPro" id="IPR003594">
    <property type="entry name" value="HATPase_dom"/>
</dbReference>
<evidence type="ECO:0000256" key="3">
    <source>
        <dbReference type="ARBA" id="ARBA00022553"/>
    </source>
</evidence>
<keyword evidence="3" id="KW-0597">Phosphoprotein</keyword>
<evidence type="ECO:0000259" key="8">
    <source>
        <dbReference type="PROSITE" id="PS50113"/>
    </source>
</evidence>
<dbReference type="InterPro" id="IPR035965">
    <property type="entry name" value="PAS-like_dom_sf"/>
</dbReference>
<dbReference type="InterPro" id="IPR000014">
    <property type="entry name" value="PAS"/>
</dbReference>
<accession>A0A7Y0E015</accession>
<dbReference type="PROSITE" id="PS50113">
    <property type="entry name" value="PAC"/>
    <property type="match status" value="1"/>
</dbReference>
<dbReference type="Pfam" id="PF00512">
    <property type="entry name" value="HisKA"/>
    <property type="match status" value="1"/>
</dbReference>
<gene>
    <name evidence="9" type="ORF">HH303_09655</name>
</gene>
<dbReference type="SUPFAM" id="SSF47384">
    <property type="entry name" value="Homodimeric domain of signal transducing histidine kinase"/>
    <property type="match status" value="1"/>
</dbReference>
<dbReference type="SUPFAM" id="SSF55785">
    <property type="entry name" value="PYP-like sensor domain (PAS domain)"/>
    <property type="match status" value="2"/>
</dbReference>
<dbReference type="InterPro" id="IPR013656">
    <property type="entry name" value="PAS_4"/>
</dbReference>
<dbReference type="InterPro" id="IPR003661">
    <property type="entry name" value="HisK_dim/P_dom"/>
</dbReference>
<evidence type="ECO:0000256" key="2">
    <source>
        <dbReference type="ARBA" id="ARBA00012438"/>
    </source>
</evidence>
<feature type="domain" description="PAS" evidence="7">
    <location>
        <begin position="120"/>
        <end position="192"/>
    </location>
</feature>
<dbReference type="CDD" id="cd00082">
    <property type="entry name" value="HisKA"/>
    <property type="match status" value="1"/>
</dbReference>
<dbReference type="PANTHER" id="PTHR43047:SF72">
    <property type="entry name" value="OSMOSENSING HISTIDINE PROTEIN KINASE SLN1"/>
    <property type="match status" value="1"/>
</dbReference>
<dbReference type="GO" id="GO:0000155">
    <property type="term" value="F:phosphorelay sensor kinase activity"/>
    <property type="evidence" value="ECO:0007669"/>
    <property type="project" value="InterPro"/>
</dbReference>
<dbReference type="SMART" id="SM00388">
    <property type="entry name" value="HisKA"/>
    <property type="match status" value="1"/>
</dbReference>
<dbReference type="Gene3D" id="1.10.287.130">
    <property type="match status" value="1"/>
</dbReference>
<feature type="domain" description="PAS" evidence="7">
    <location>
        <begin position="248"/>
        <end position="318"/>
    </location>
</feature>
<dbReference type="InterPro" id="IPR001610">
    <property type="entry name" value="PAC"/>
</dbReference>
<dbReference type="InterPro" id="IPR000700">
    <property type="entry name" value="PAS-assoc_C"/>
</dbReference>
<dbReference type="SUPFAM" id="SSF55874">
    <property type="entry name" value="ATPase domain of HSP90 chaperone/DNA topoisomerase II/histidine kinase"/>
    <property type="match status" value="1"/>
</dbReference>
<dbReference type="Pfam" id="PF08448">
    <property type="entry name" value="PAS_4"/>
    <property type="match status" value="2"/>
</dbReference>
<evidence type="ECO:0000256" key="1">
    <source>
        <dbReference type="ARBA" id="ARBA00000085"/>
    </source>
</evidence>
<sequence>MEDGSIGGDSTDTVSDVLNRVPYAFALFASDGTLFRGNRKFRNLLPEDNGAALEPFLTGVFHRTADTDLILAGICHTADLYHRDDRIFEAVYDIDASGTASLLLKDVTDRRQEARRIKDSEAKLLSLLDIASDWVWETDADLRLSYISRKFEHVMGVPAATFIGRRRDDYSAVSPDQAKHLRENIDMMERREPFRDFRFDIQDGSGKRRRIAISGAPSYDAAGVFVGYQGTGRDMTELATLSRELSLQAARISGLMKHSPAPIYFKDTHHRFIMANEAFCQERGTTVDELIGHSSAELFEPSVAHVLMEHDRAALESQDGVVREQNVNGRIVRSYKFPVFDEAGKLIGLGGVDLDVTDRVLEAQALATAKNDAERANRAKSFFLAKVSHELRTPLNAVIGFGEVLQNEVFGAHSIPRYKEYAADIVSSGRHLLGLVSDILDISKIESDELELKIEAIDLSALVTRAVGVVQAGRDQPHADITCTLGSTPIIVNGDSTALERIIFNLVGNAIKFTPPDGSIEVALRRGKKKEIILTVSDTGIGIPEDRIHDILEPFSTGASPLSLQYEGAGLGLAIVKALCDAHGAIFSIQSTVDVGTTCMVVFPKT</sequence>
<dbReference type="PRINTS" id="PR00344">
    <property type="entry name" value="BCTRLSENSOR"/>
</dbReference>
<dbReference type="Proteomes" id="UP000539372">
    <property type="component" value="Unassembled WGS sequence"/>
</dbReference>
<evidence type="ECO:0000313" key="10">
    <source>
        <dbReference type="Proteomes" id="UP000539372"/>
    </source>
</evidence>
<dbReference type="EC" id="2.7.13.3" evidence="2"/>
<feature type="domain" description="Histidine kinase" evidence="6">
    <location>
        <begin position="386"/>
        <end position="606"/>
    </location>
</feature>
<dbReference type="SMART" id="SM00086">
    <property type="entry name" value="PAC"/>
    <property type="match status" value="2"/>
</dbReference>
<feature type="domain" description="PAC" evidence="8">
    <location>
        <begin position="195"/>
        <end position="247"/>
    </location>
</feature>
<keyword evidence="4" id="KW-0808">Transferase</keyword>
<evidence type="ECO:0000256" key="4">
    <source>
        <dbReference type="ARBA" id="ARBA00022679"/>
    </source>
</evidence>
<keyword evidence="10" id="KW-1185">Reference proteome</keyword>
<reference evidence="9 10" key="1">
    <citation type="submission" date="2020-04" db="EMBL/GenBank/DDBJ databases">
        <title>Rhodospirillaceae bacterium KN72 isolated from deep sea.</title>
        <authorList>
            <person name="Zhang D.-C."/>
        </authorList>
    </citation>
    <scope>NUCLEOTIDE SEQUENCE [LARGE SCALE GENOMIC DNA]</scope>
    <source>
        <strain evidence="9 10">KN72</strain>
    </source>
</reference>
<dbReference type="GO" id="GO:0009927">
    <property type="term" value="F:histidine phosphotransfer kinase activity"/>
    <property type="evidence" value="ECO:0007669"/>
    <property type="project" value="TreeGrafter"/>
</dbReference>
<evidence type="ECO:0000313" key="9">
    <source>
        <dbReference type="EMBL" id="NMM44743.1"/>
    </source>
</evidence>
<dbReference type="AlphaFoldDB" id="A0A7Y0E015"/>
<dbReference type="PROSITE" id="PS50109">
    <property type="entry name" value="HIS_KIN"/>
    <property type="match status" value="1"/>
</dbReference>
<dbReference type="SMART" id="SM00091">
    <property type="entry name" value="PAS"/>
    <property type="match status" value="2"/>
</dbReference>
<dbReference type="EMBL" id="JABBNT010000003">
    <property type="protein sequence ID" value="NMM44743.1"/>
    <property type="molecule type" value="Genomic_DNA"/>
</dbReference>
<evidence type="ECO:0000256" key="5">
    <source>
        <dbReference type="ARBA" id="ARBA00022777"/>
    </source>
</evidence>
<dbReference type="RefSeq" id="WP_169625143.1">
    <property type="nucleotide sequence ID" value="NZ_JABBNT010000003.1"/>
</dbReference>
<dbReference type="CDD" id="cd00130">
    <property type="entry name" value="PAS"/>
    <property type="match status" value="2"/>
</dbReference>
<dbReference type="InterPro" id="IPR036890">
    <property type="entry name" value="HATPase_C_sf"/>
</dbReference>
<name>A0A7Y0E015_9PROT</name>
<dbReference type="Gene3D" id="3.30.450.20">
    <property type="entry name" value="PAS domain"/>
    <property type="match status" value="2"/>
</dbReference>
<dbReference type="InterPro" id="IPR005467">
    <property type="entry name" value="His_kinase_dom"/>
</dbReference>
<dbReference type="GO" id="GO:0005886">
    <property type="term" value="C:plasma membrane"/>
    <property type="evidence" value="ECO:0007669"/>
    <property type="project" value="TreeGrafter"/>
</dbReference>
<proteinExistence type="predicted"/>
<dbReference type="PANTHER" id="PTHR43047">
    <property type="entry name" value="TWO-COMPONENT HISTIDINE PROTEIN KINASE"/>
    <property type="match status" value="1"/>
</dbReference>
<evidence type="ECO:0000259" key="7">
    <source>
        <dbReference type="PROSITE" id="PS50112"/>
    </source>
</evidence>
<evidence type="ECO:0000259" key="6">
    <source>
        <dbReference type="PROSITE" id="PS50109"/>
    </source>
</evidence>
<dbReference type="InterPro" id="IPR036097">
    <property type="entry name" value="HisK_dim/P_sf"/>
</dbReference>
<comment type="caution">
    <text evidence="9">The sequence shown here is derived from an EMBL/GenBank/DDBJ whole genome shotgun (WGS) entry which is preliminary data.</text>
</comment>
<dbReference type="SMART" id="SM00387">
    <property type="entry name" value="HATPase_c"/>
    <property type="match status" value="1"/>
</dbReference>
<dbReference type="Pfam" id="PF02518">
    <property type="entry name" value="HATPase_c"/>
    <property type="match status" value="1"/>
</dbReference>
<dbReference type="NCBIfam" id="TIGR00229">
    <property type="entry name" value="sensory_box"/>
    <property type="match status" value="2"/>
</dbReference>
<protein>
    <recommendedName>
        <fullName evidence="2">histidine kinase</fullName>
        <ecNumber evidence="2">2.7.13.3</ecNumber>
    </recommendedName>
</protein>
<dbReference type="Gene3D" id="3.30.565.10">
    <property type="entry name" value="Histidine kinase-like ATPase, C-terminal domain"/>
    <property type="match status" value="1"/>
</dbReference>
<comment type="catalytic activity">
    <reaction evidence="1">
        <text>ATP + protein L-histidine = ADP + protein N-phospho-L-histidine.</text>
        <dbReference type="EC" id="2.7.13.3"/>
    </reaction>
</comment>
<organism evidence="9 10">
    <name type="scientific">Pacificispira spongiicola</name>
    <dbReference type="NCBI Taxonomy" id="2729598"/>
    <lineage>
        <taxon>Bacteria</taxon>
        <taxon>Pseudomonadati</taxon>
        <taxon>Pseudomonadota</taxon>
        <taxon>Alphaproteobacteria</taxon>
        <taxon>Rhodospirillales</taxon>
        <taxon>Rhodospirillaceae</taxon>
        <taxon>Pacificispira</taxon>
    </lineage>
</organism>